<dbReference type="InterPro" id="IPR029055">
    <property type="entry name" value="Ntn_hydrolases_N"/>
</dbReference>
<dbReference type="Pfam" id="PF00310">
    <property type="entry name" value="GATase_2"/>
    <property type="match status" value="1"/>
</dbReference>
<dbReference type="FunFam" id="2.160.20.60:FF:000001">
    <property type="entry name" value="Glutamate synthase, large subunit"/>
    <property type="match status" value="1"/>
</dbReference>
<evidence type="ECO:0000256" key="12">
    <source>
        <dbReference type="ARBA" id="ARBA00023002"/>
    </source>
</evidence>
<dbReference type="InterPro" id="IPR006982">
    <property type="entry name" value="Glu_synth_centr_N"/>
</dbReference>
<dbReference type="SUPFAM" id="SSF69336">
    <property type="entry name" value="Alpha subunit of glutamate synthase, C-terminal domain"/>
    <property type="match status" value="1"/>
</dbReference>
<evidence type="ECO:0000256" key="22">
    <source>
        <dbReference type="SAM" id="MobiDB-lite"/>
    </source>
</evidence>
<dbReference type="Pfam" id="PF04898">
    <property type="entry name" value="Glu_syn_central"/>
    <property type="match status" value="1"/>
</dbReference>
<evidence type="ECO:0000256" key="17">
    <source>
        <dbReference type="ARBA" id="ARBA00037898"/>
    </source>
</evidence>
<evidence type="ECO:0000256" key="18">
    <source>
        <dbReference type="ARBA" id="ARBA00048151"/>
    </source>
</evidence>
<keyword evidence="15" id="KW-0314">Glutamate biosynthesis</keyword>
<keyword evidence="12" id="KW-0560">Oxidoreductase</keyword>
<dbReference type="SUPFAM" id="SSF51395">
    <property type="entry name" value="FMN-linked oxidoreductases"/>
    <property type="match status" value="1"/>
</dbReference>
<keyword evidence="25" id="KW-1185">Reference proteome</keyword>
<dbReference type="InterPro" id="IPR002932">
    <property type="entry name" value="Glu_synthdom"/>
</dbReference>
<evidence type="ECO:0000256" key="3">
    <source>
        <dbReference type="ARBA" id="ARBA00001974"/>
    </source>
</evidence>
<dbReference type="Pfam" id="PF01645">
    <property type="entry name" value="Glu_synthase"/>
    <property type="match status" value="1"/>
</dbReference>
<keyword evidence="16" id="KW-0003">3Fe-4S</keyword>
<dbReference type="EC" id="1.4.1.13" evidence="5"/>
<proteinExistence type="inferred from homology"/>
<evidence type="ECO:0000256" key="4">
    <source>
        <dbReference type="ARBA" id="ARBA00009716"/>
    </source>
</evidence>
<reference evidence="24 25" key="1">
    <citation type="submission" date="2016-11" db="EMBL/GenBank/DDBJ databases">
        <authorList>
            <person name="Jaros S."/>
            <person name="Januszkiewicz K."/>
            <person name="Wedrychowicz H."/>
        </authorList>
    </citation>
    <scope>NUCLEOTIDE SEQUENCE [LARGE SCALE GENOMIC DNA]</scope>
    <source>
        <strain evidence="24 25">DSM 21425</strain>
    </source>
</reference>
<evidence type="ECO:0000256" key="2">
    <source>
        <dbReference type="ARBA" id="ARBA00001927"/>
    </source>
</evidence>
<evidence type="ECO:0000256" key="16">
    <source>
        <dbReference type="ARBA" id="ARBA00023291"/>
    </source>
</evidence>
<dbReference type="Gene3D" id="3.60.20.10">
    <property type="entry name" value="Glutamine Phosphoribosylpyrophosphate, subunit 1, domain 1"/>
    <property type="match status" value="1"/>
</dbReference>
<evidence type="ECO:0000256" key="14">
    <source>
        <dbReference type="ARBA" id="ARBA00023014"/>
    </source>
</evidence>
<dbReference type="Pfam" id="PF01493">
    <property type="entry name" value="GXGXG"/>
    <property type="match status" value="1"/>
</dbReference>
<feature type="domain" description="Glutamine amidotransferase type-2" evidence="23">
    <location>
        <begin position="18"/>
        <end position="413"/>
    </location>
</feature>
<comment type="cofactor">
    <cofactor evidence="2">
        <name>[3Fe-4S] cluster</name>
        <dbReference type="ChEBI" id="CHEBI:21137"/>
    </cofactor>
</comment>
<evidence type="ECO:0000256" key="13">
    <source>
        <dbReference type="ARBA" id="ARBA00023004"/>
    </source>
</evidence>
<accession>A0A1M6H3A2</accession>
<evidence type="ECO:0000256" key="15">
    <source>
        <dbReference type="ARBA" id="ARBA00023164"/>
    </source>
</evidence>
<dbReference type="CDD" id="cd02808">
    <property type="entry name" value="GltS_FMN"/>
    <property type="match status" value="1"/>
</dbReference>
<evidence type="ECO:0000256" key="1">
    <source>
        <dbReference type="ARBA" id="ARBA00001917"/>
    </source>
</evidence>
<dbReference type="GO" id="GO:0019676">
    <property type="term" value="P:ammonia assimilation cycle"/>
    <property type="evidence" value="ECO:0007669"/>
    <property type="project" value="TreeGrafter"/>
</dbReference>
<evidence type="ECO:0000256" key="7">
    <source>
        <dbReference type="ARBA" id="ARBA00022630"/>
    </source>
</evidence>
<keyword evidence="21" id="KW-0175">Coiled coil</keyword>
<dbReference type="GO" id="GO:0004355">
    <property type="term" value="F:glutamate synthase (NADPH) activity"/>
    <property type="evidence" value="ECO:0007669"/>
    <property type="project" value="UniProtKB-EC"/>
</dbReference>
<dbReference type="Gene3D" id="3.20.20.70">
    <property type="entry name" value="Aldolase class I"/>
    <property type="match status" value="2"/>
</dbReference>
<dbReference type="EMBL" id="FQYY01000009">
    <property type="protein sequence ID" value="SHJ16664.1"/>
    <property type="molecule type" value="Genomic_DNA"/>
</dbReference>
<evidence type="ECO:0000259" key="23">
    <source>
        <dbReference type="PROSITE" id="PS51278"/>
    </source>
</evidence>
<dbReference type="Proteomes" id="UP000184225">
    <property type="component" value="Unassembled WGS sequence"/>
</dbReference>
<evidence type="ECO:0000313" key="24">
    <source>
        <dbReference type="EMBL" id="SHJ16664.1"/>
    </source>
</evidence>
<keyword evidence="11" id="KW-0315">Glutamine amidotransferase</keyword>
<comment type="cofactor">
    <cofactor evidence="1">
        <name>FMN</name>
        <dbReference type="ChEBI" id="CHEBI:58210"/>
    </cofactor>
</comment>
<keyword evidence="13" id="KW-0408">Iron</keyword>
<dbReference type="FunFam" id="3.60.20.10:FF:000001">
    <property type="entry name" value="Glutamate synthase, large subunit"/>
    <property type="match status" value="1"/>
</dbReference>
<keyword evidence="7" id="KW-0285">Flavoprotein</keyword>
<dbReference type="OrthoDB" id="9758182at2"/>
<evidence type="ECO:0000256" key="5">
    <source>
        <dbReference type="ARBA" id="ARBA00012079"/>
    </source>
</evidence>
<dbReference type="GO" id="GO:0046872">
    <property type="term" value="F:metal ion binding"/>
    <property type="evidence" value="ECO:0007669"/>
    <property type="project" value="UniProtKB-KW"/>
</dbReference>
<keyword evidence="6" id="KW-0028">Amino-acid biosynthesis</keyword>
<evidence type="ECO:0000256" key="6">
    <source>
        <dbReference type="ARBA" id="ARBA00022605"/>
    </source>
</evidence>
<dbReference type="SUPFAM" id="SSF56235">
    <property type="entry name" value="N-terminal nucleophile aminohydrolases (Ntn hydrolases)"/>
    <property type="match status" value="1"/>
</dbReference>
<evidence type="ECO:0000313" key="25">
    <source>
        <dbReference type="Proteomes" id="UP000184225"/>
    </source>
</evidence>
<dbReference type="PROSITE" id="PS51278">
    <property type="entry name" value="GATASE_TYPE_2"/>
    <property type="match status" value="1"/>
</dbReference>
<keyword evidence="8" id="KW-0288">FMN</keyword>
<evidence type="ECO:0000256" key="9">
    <source>
        <dbReference type="ARBA" id="ARBA00022723"/>
    </source>
</evidence>
<name>A0A1M6H3A2_9FLAO</name>
<dbReference type="InterPro" id="IPR013785">
    <property type="entry name" value="Aldolase_TIM"/>
</dbReference>
<comment type="similarity">
    <text evidence="4">Belongs to the glutamate synthase family.</text>
</comment>
<dbReference type="NCBIfam" id="NF008730">
    <property type="entry name" value="PRK11750.1"/>
    <property type="match status" value="1"/>
</dbReference>
<evidence type="ECO:0000256" key="10">
    <source>
        <dbReference type="ARBA" id="ARBA00022827"/>
    </source>
</evidence>
<dbReference type="RefSeq" id="WP_073153111.1">
    <property type="nucleotide sequence ID" value="NZ_FQYY01000009.1"/>
</dbReference>
<keyword evidence="10" id="KW-0274">FAD</keyword>
<dbReference type="PANTHER" id="PTHR11938:SF133">
    <property type="entry name" value="GLUTAMATE SYNTHASE (NADH)"/>
    <property type="match status" value="1"/>
</dbReference>
<dbReference type="CDD" id="cd00713">
    <property type="entry name" value="GltS"/>
    <property type="match status" value="1"/>
</dbReference>
<dbReference type="FunFam" id="3.20.20.70:FF:000053">
    <property type="entry name" value="Glutamate synthase large subunit"/>
    <property type="match status" value="1"/>
</dbReference>
<protein>
    <recommendedName>
        <fullName evidence="19">Glutamate synthase [NADPH] large chain</fullName>
        <ecNumber evidence="5">1.4.1.13</ecNumber>
    </recommendedName>
    <alternativeName>
        <fullName evidence="20">Glutamate synthase subunit alpha</fullName>
    </alternativeName>
</protein>
<evidence type="ECO:0000256" key="20">
    <source>
        <dbReference type="ARBA" id="ARBA00079921"/>
    </source>
</evidence>
<dbReference type="InterPro" id="IPR050711">
    <property type="entry name" value="ET-N_metabolism_enzyme"/>
</dbReference>
<evidence type="ECO:0000256" key="19">
    <source>
        <dbReference type="ARBA" id="ARBA00072108"/>
    </source>
</evidence>
<evidence type="ECO:0000256" key="11">
    <source>
        <dbReference type="ARBA" id="ARBA00022962"/>
    </source>
</evidence>
<dbReference type="CDD" id="cd00982">
    <property type="entry name" value="gltB_C"/>
    <property type="match status" value="1"/>
</dbReference>
<keyword evidence="9" id="KW-0479">Metal-binding</keyword>
<comment type="pathway">
    <text evidence="17">Amino-acid biosynthesis; L-glutamate biosynthesis via GLT pathway; L-glutamate from 2-oxoglutarate and L-glutamine (NADP(+) route): step 1/1.</text>
</comment>
<evidence type="ECO:0000256" key="21">
    <source>
        <dbReference type="SAM" id="Coils"/>
    </source>
</evidence>
<dbReference type="FunFam" id="3.20.20.70:FF:000031">
    <property type="entry name" value="Glutamate synthase 1 [NADH]"/>
    <property type="match status" value="1"/>
</dbReference>
<organism evidence="24 25">
    <name type="scientific">Mesonia phycicola</name>
    <dbReference type="NCBI Taxonomy" id="579105"/>
    <lineage>
        <taxon>Bacteria</taxon>
        <taxon>Pseudomonadati</taxon>
        <taxon>Bacteroidota</taxon>
        <taxon>Flavobacteriia</taxon>
        <taxon>Flavobacteriales</taxon>
        <taxon>Flavobacteriaceae</taxon>
        <taxon>Mesonia</taxon>
    </lineage>
</organism>
<evidence type="ECO:0000256" key="8">
    <source>
        <dbReference type="ARBA" id="ARBA00022643"/>
    </source>
</evidence>
<dbReference type="GO" id="GO:0006537">
    <property type="term" value="P:glutamate biosynthetic process"/>
    <property type="evidence" value="ECO:0007669"/>
    <property type="project" value="UniProtKB-KW"/>
</dbReference>
<dbReference type="GO" id="GO:0051538">
    <property type="term" value="F:3 iron, 4 sulfur cluster binding"/>
    <property type="evidence" value="ECO:0007669"/>
    <property type="project" value="UniProtKB-KW"/>
</dbReference>
<dbReference type="InterPro" id="IPR017932">
    <property type="entry name" value="GATase_2_dom"/>
</dbReference>
<dbReference type="InterPro" id="IPR002489">
    <property type="entry name" value="Glu_synth_asu_C"/>
</dbReference>
<feature type="coiled-coil region" evidence="21">
    <location>
        <begin position="588"/>
        <end position="615"/>
    </location>
</feature>
<dbReference type="STRING" id="579105.SAMN04488096_109101"/>
<keyword evidence="14" id="KW-0411">Iron-sulfur</keyword>
<comment type="cofactor">
    <cofactor evidence="3">
        <name>FAD</name>
        <dbReference type="ChEBI" id="CHEBI:57692"/>
    </cofactor>
</comment>
<comment type="catalytic activity">
    <reaction evidence="18">
        <text>2 L-glutamate + NADP(+) = L-glutamine + 2-oxoglutarate + NADPH + H(+)</text>
        <dbReference type="Rhea" id="RHEA:15501"/>
        <dbReference type="ChEBI" id="CHEBI:15378"/>
        <dbReference type="ChEBI" id="CHEBI:16810"/>
        <dbReference type="ChEBI" id="CHEBI:29985"/>
        <dbReference type="ChEBI" id="CHEBI:57783"/>
        <dbReference type="ChEBI" id="CHEBI:58349"/>
        <dbReference type="ChEBI" id="CHEBI:58359"/>
        <dbReference type="EC" id="1.4.1.13"/>
    </reaction>
</comment>
<feature type="region of interest" description="Disordered" evidence="22">
    <location>
        <begin position="899"/>
        <end position="922"/>
    </location>
</feature>
<gene>
    <name evidence="24" type="ORF">SAMN04488096_109101</name>
</gene>
<dbReference type="Gene3D" id="2.160.20.60">
    <property type="entry name" value="Glutamate synthase, alpha subunit, C-terminal domain"/>
    <property type="match status" value="1"/>
</dbReference>
<dbReference type="InterPro" id="IPR036485">
    <property type="entry name" value="Glu_synth_asu_C_sf"/>
</dbReference>
<sequence>MKPKQQGLYSPEFEHDNCGAGFICNLEGKQTNDIIHKAIDILIRLEHRGAVGADGRTGDGAGILIEIPHQFFKKVCSFELPEFKEYAVGMFFLPQAPNQLKICQTLFEEELQNQKLDLIGWRKVPIDATCLGSIAKLSEPKVYQVFIAKPTKCTAEEFNGKLFAARKIAENRINQSDLLEKDNFYVSSLSTNTIIYKGLLMPNDINTYYQDLNDDDVVTKLALVHQRFSTNTFPTWDLAQPFRYMCHNGEINTLRGNLSRMKAREELFKSDFFGEDIKKILPITMEGKSDSASMDMALELLLHTGRSLPEAMMMMVPEAWEKNPVMSDEKKAFYEYNACIMEPWDGPASIPFTDGNYIGALLDRNGLRPSRYTVTKDGYVVMASETGVIDIKPGNVEYHGRLEPGKMFLVDMVKGRIIEDEEVKYEVVTKRPYREWLNNNLLPLSNIAYTGNQSTIEKIDLNSRQKLFGYTLEDISTIITPMATLGKEAIGSMGSDIPLAVLSDQPQLLFNYFKQLFAQVTNPPLDGIREEIITDISLSIGEDHNLFDIVPKHCKKLRIQNPVISNEDLDKIKYINHPDFKTVSISILYEAEKGLNGLENRLEEIISETKIAVDEGCNILILSDRGVSEKLAPIPCLLACSFVHHRLKKHHRRSSFGIVIESAEPREPHHFALLFGYGASAINPYLVNEIIYKLVEDRDIKITEPEVAVQNFNKAIGKGIIKIMNKIGISTLLSYRGSQIFEILGLNQKFVNKYFTNTPTRIEGIGLYEIEKEIQKRYHKAFKTQQVETGLALDIGGDYRWRRNGERHMFNPASVAKLQQAVKQNNPTSYEEYSKLINEQNERLMTLRGLFKFKDLDPISIDEVEPWTEIVKRFKTGAMSFGSISKEAHENLAIAMNRLSGKSNSGEGGEDPDRFNKDQNGNWRNSAIKQVASGRFGVSINYLSSAKEIQIKMAQGAKPGEGGQLPGAKVNPDIAKTRNSTPFVGLISPPPHHDIYSIEDLAQLIFDLKNANREARINVKLVSKVGVGTIAAGVAKAKADVVLISGFDGGTGASALTSLRHAGLPWELGIAEAQQTLLLNNLRNRITIECDGQLKTGRDVAIAALLGAEEFGFSTAPLVATGCIMMRACHLNTCPVGIATQDPELRKNFKGTPEDVINYMYFVAQELRQIMASLGYRTMNEMVGQSQKLDMNKAVKHYKAQGIDLSKILYKPKIDEDMALHKTQDQDHQLEKVLDFKILSKAHPAIYRKEKMNLSFPINNMNRTTGAIISNEISKIHGAQGLPENTLTINFTGSAGQSFGAFATRGLTLNVIGNTNDYIGKGLSGATLTVKKPTAATFKSHENIIIGNVALYGAISGEVYINGIGGERFCVRNSGAKAVIEGIGDHGCEYMTGGIAVILGKIGRNFAAGMSGGVAYLYNPNQDLDHHNFNMEMIELEEPSEENQEEVKHLIKNHFKHTESKIAKEIIENWEEQKHHFIKVMPTEFKKALQKIEEEKNNTTAELKTV</sequence>
<dbReference type="PANTHER" id="PTHR11938">
    <property type="entry name" value="FAD NADPH DEHYDROGENASE/OXIDOREDUCTASE"/>
    <property type="match status" value="1"/>
</dbReference>